<feature type="transmembrane region" description="Helical" evidence="1">
    <location>
        <begin position="168"/>
        <end position="188"/>
    </location>
</feature>
<organism evidence="3 4">
    <name type="scientific">Hypsizygus marmoreus</name>
    <name type="common">White beech mushroom</name>
    <name type="synonym">Agaricus marmoreus</name>
    <dbReference type="NCBI Taxonomy" id="39966"/>
    <lineage>
        <taxon>Eukaryota</taxon>
        <taxon>Fungi</taxon>
        <taxon>Dikarya</taxon>
        <taxon>Basidiomycota</taxon>
        <taxon>Agaricomycotina</taxon>
        <taxon>Agaricomycetes</taxon>
        <taxon>Agaricomycetidae</taxon>
        <taxon>Agaricales</taxon>
        <taxon>Tricholomatineae</taxon>
        <taxon>Lyophyllaceae</taxon>
        <taxon>Hypsizygus</taxon>
    </lineage>
</organism>
<keyword evidence="1" id="KW-1133">Transmembrane helix</keyword>
<sequence length="190" mass="19318">MFASRLISLSLFFVTFGIAAASPAPKAGIAKRAGTSSDVQAVFLTLKSATDSILPQIDSLVANGNASDATITPLANAVTTALDTASASLAAIPGPVSTDSGPSKDEIAALTAGIVTDITTSFGGVQAKYPFQLPLLSVLLIKLDLALTTLLVGLSFLVLDITSVVSKLLVGVAGLVHSLGFVLFFTLLQL</sequence>
<comment type="caution">
    <text evidence="3">The sequence shown here is derived from an EMBL/GenBank/DDBJ whole genome shotgun (WGS) entry which is preliminary data.</text>
</comment>
<proteinExistence type="predicted"/>
<evidence type="ECO:0000256" key="2">
    <source>
        <dbReference type="SAM" id="SignalP"/>
    </source>
</evidence>
<evidence type="ECO:0000256" key="1">
    <source>
        <dbReference type="SAM" id="Phobius"/>
    </source>
</evidence>
<feature type="transmembrane region" description="Helical" evidence="1">
    <location>
        <begin position="135"/>
        <end position="159"/>
    </location>
</feature>
<keyword evidence="2" id="KW-0732">Signal</keyword>
<dbReference type="InParanoid" id="A0A369J5E9"/>
<name>A0A369J5E9_HYPMA</name>
<feature type="signal peptide" evidence="2">
    <location>
        <begin position="1"/>
        <end position="21"/>
    </location>
</feature>
<keyword evidence="1" id="KW-0812">Transmembrane</keyword>
<keyword evidence="4" id="KW-1185">Reference proteome</keyword>
<dbReference type="EMBL" id="LUEZ02000113">
    <property type="protein sequence ID" value="RDB17271.1"/>
    <property type="molecule type" value="Genomic_DNA"/>
</dbReference>
<protein>
    <submittedName>
        <fullName evidence="3">Uncharacterized protein</fullName>
    </submittedName>
</protein>
<dbReference type="AlphaFoldDB" id="A0A369J5E9"/>
<feature type="chain" id="PRO_5017075058" evidence="2">
    <location>
        <begin position="22"/>
        <end position="190"/>
    </location>
</feature>
<dbReference type="Proteomes" id="UP000076154">
    <property type="component" value="Unassembled WGS sequence"/>
</dbReference>
<evidence type="ECO:0000313" key="3">
    <source>
        <dbReference type="EMBL" id="RDB17271.1"/>
    </source>
</evidence>
<dbReference type="OrthoDB" id="2575973at2759"/>
<accession>A0A369J5E9</accession>
<gene>
    <name evidence="3" type="ORF">Hypma_001951</name>
</gene>
<reference evidence="3" key="1">
    <citation type="submission" date="2018-04" db="EMBL/GenBank/DDBJ databases">
        <title>Whole genome sequencing of Hypsizygus marmoreus.</title>
        <authorList>
            <person name="Choi I.-G."/>
            <person name="Min B."/>
            <person name="Kim J.-G."/>
            <person name="Kim S."/>
            <person name="Oh Y.-L."/>
            <person name="Kong W.-S."/>
            <person name="Park H."/>
            <person name="Jeong J."/>
            <person name="Song E.-S."/>
        </authorList>
    </citation>
    <scope>NUCLEOTIDE SEQUENCE [LARGE SCALE GENOMIC DNA]</scope>
    <source>
        <strain evidence="3">51987-8</strain>
    </source>
</reference>
<keyword evidence="1" id="KW-0472">Membrane</keyword>
<evidence type="ECO:0000313" key="4">
    <source>
        <dbReference type="Proteomes" id="UP000076154"/>
    </source>
</evidence>